<dbReference type="SUPFAM" id="SSF81336">
    <property type="entry name" value="F1F0 ATP synthase subunit A"/>
    <property type="match status" value="1"/>
</dbReference>
<keyword evidence="3 11" id="KW-0813">Transport</keyword>
<organism evidence="14 15">
    <name type="scientific">Corallococcus carmarthensis</name>
    <dbReference type="NCBI Taxonomy" id="2316728"/>
    <lineage>
        <taxon>Bacteria</taxon>
        <taxon>Pseudomonadati</taxon>
        <taxon>Myxococcota</taxon>
        <taxon>Myxococcia</taxon>
        <taxon>Myxococcales</taxon>
        <taxon>Cystobacterineae</taxon>
        <taxon>Myxococcaceae</taxon>
        <taxon>Corallococcus</taxon>
    </lineage>
</organism>
<feature type="transmembrane region" description="Helical" evidence="11">
    <location>
        <begin position="182"/>
        <end position="202"/>
    </location>
</feature>
<dbReference type="PANTHER" id="PTHR11410">
    <property type="entry name" value="ATP SYNTHASE SUBUNIT A"/>
    <property type="match status" value="1"/>
</dbReference>
<evidence type="ECO:0000256" key="12">
    <source>
        <dbReference type="RuleBase" id="RU000483"/>
    </source>
</evidence>
<evidence type="ECO:0000256" key="9">
    <source>
        <dbReference type="ARBA" id="ARBA00023136"/>
    </source>
</evidence>
<keyword evidence="5 11" id="KW-0812">Transmembrane</keyword>
<dbReference type="InterPro" id="IPR023011">
    <property type="entry name" value="ATP_synth_F0_asu_AS"/>
</dbReference>
<protein>
    <recommendedName>
        <fullName evidence="11 12">ATP synthase subunit a</fullName>
    </recommendedName>
    <alternativeName>
        <fullName evidence="11">ATP synthase F0 sector subunit a</fullName>
    </alternativeName>
    <alternativeName>
        <fullName evidence="11">F-ATPase subunit 6</fullName>
    </alternativeName>
</protein>
<evidence type="ECO:0000256" key="1">
    <source>
        <dbReference type="ARBA" id="ARBA00004141"/>
    </source>
</evidence>
<evidence type="ECO:0000313" key="14">
    <source>
        <dbReference type="EMBL" id="RKG94644.1"/>
    </source>
</evidence>
<dbReference type="GO" id="GO:0046933">
    <property type="term" value="F:proton-transporting ATP synthase activity, rotational mechanism"/>
    <property type="evidence" value="ECO:0007669"/>
    <property type="project" value="UniProtKB-UniRule"/>
</dbReference>
<sequence length="360" mass="39228">MRKAMVLFACLFAGTVWASEQHGEEHAATPQGVHGVANEDQDAEGEDVAGYILHHVADSNEYEFEVPLSRNHIPIHLPRILIPFHEGACTPVADAHGGGHGEVYPGLGAGCLDLSITKHTVMMWLAALLLIGALLIWSNRDKTKLVPRGAGANLFEMLVLFVRDELAIKNIGKEEGPRYVPYLLTAFFFILFMNLLGLFPWMATATGNIAVTCGLALCTFFVTQAAGIRAAGVGGYLKHLTGGVAPWLWPIMIPVEFLGLFTKPFALTIRLFANMLAGHIVIFFLLGLIFMLRNPAVALVSVPFAFGIYLLELFVAFVQAYVFTMLSALFIGMSVAMGHHDDHHHEGGESHDHGKAHHLG</sequence>
<dbReference type="GO" id="GO:0016787">
    <property type="term" value="F:hydrolase activity"/>
    <property type="evidence" value="ECO:0007669"/>
    <property type="project" value="UniProtKB-KW"/>
</dbReference>
<reference evidence="15" key="1">
    <citation type="submission" date="2018-09" db="EMBL/GenBank/DDBJ databases">
        <authorList>
            <person name="Livingstone P.G."/>
            <person name="Whitworth D.E."/>
        </authorList>
    </citation>
    <scope>NUCLEOTIDE SEQUENCE [LARGE SCALE GENOMIC DNA]</scope>
    <source>
        <strain evidence="15">CA043D</strain>
    </source>
</reference>
<keyword evidence="13" id="KW-0732">Signal</keyword>
<dbReference type="GO" id="GO:0005886">
    <property type="term" value="C:plasma membrane"/>
    <property type="evidence" value="ECO:0007669"/>
    <property type="project" value="UniProtKB-SubCell"/>
</dbReference>
<feature type="transmembrane region" description="Helical" evidence="11">
    <location>
        <begin position="304"/>
        <end position="331"/>
    </location>
</feature>
<comment type="caution">
    <text evidence="14">The sequence shown here is derived from an EMBL/GenBank/DDBJ whole genome shotgun (WGS) entry which is preliminary data.</text>
</comment>
<feature type="chain" id="PRO_5017480851" description="ATP synthase subunit a" evidence="13">
    <location>
        <begin position="19"/>
        <end position="360"/>
    </location>
</feature>
<evidence type="ECO:0000256" key="3">
    <source>
        <dbReference type="ARBA" id="ARBA00022448"/>
    </source>
</evidence>
<dbReference type="PROSITE" id="PS00449">
    <property type="entry name" value="ATPASE_A"/>
    <property type="match status" value="1"/>
</dbReference>
<feature type="transmembrane region" description="Helical" evidence="11">
    <location>
        <begin position="209"/>
        <end position="232"/>
    </location>
</feature>
<name>A0A3A8JQN9_9BACT</name>
<evidence type="ECO:0000256" key="2">
    <source>
        <dbReference type="ARBA" id="ARBA00006810"/>
    </source>
</evidence>
<keyword evidence="15" id="KW-1185">Reference proteome</keyword>
<evidence type="ECO:0000256" key="8">
    <source>
        <dbReference type="ARBA" id="ARBA00023065"/>
    </source>
</evidence>
<dbReference type="AlphaFoldDB" id="A0A3A8JQN9"/>
<keyword evidence="4 11" id="KW-0138">CF(0)</keyword>
<dbReference type="InterPro" id="IPR035908">
    <property type="entry name" value="F0_ATP_A_sf"/>
</dbReference>
<dbReference type="InterPro" id="IPR000568">
    <property type="entry name" value="ATP_synth_F0_asu"/>
</dbReference>
<dbReference type="Proteomes" id="UP000268313">
    <property type="component" value="Unassembled WGS sequence"/>
</dbReference>
<dbReference type="RefSeq" id="WP_120608048.1">
    <property type="nucleotide sequence ID" value="NZ_JABFJX010000566.1"/>
</dbReference>
<keyword evidence="10 11" id="KW-0066">ATP synthesis</keyword>
<comment type="similarity">
    <text evidence="2 11 12">Belongs to the ATPase A chain family.</text>
</comment>
<dbReference type="HAMAP" id="MF_01393">
    <property type="entry name" value="ATP_synth_a_bact"/>
    <property type="match status" value="1"/>
</dbReference>
<keyword evidence="9 11" id="KW-0472">Membrane</keyword>
<keyword evidence="14" id="KW-0378">Hydrolase</keyword>
<dbReference type="NCBIfam" id="TIGR01131">
    <property type="entry name" value="ATP_synt_6_or_A"/>
    <property type="match status" value="1"/>
</dbReference>
<feature type="transmembrane region" description="Helical" evidence="11">
    <location>
        <begin position="244"/>
        <end position="262"/>
    </location>
</feature>
<proteinExistence type="inferred from homology"/>
<evidence type="ECO:0000256" key="11">
    <source>
        <dbReference type="HAMAP-Rule" id="MF_01393"/>
    </source>
</evidence>
<dbReference type="EMBL" id="RAWE01000317">
    <property type="protein sequence ID" value="RKG94644.1"/>
    <property type="molecule type" value="Genomic_DNA"/>
</dbReference>
<accession>A0A3A8JQN9</accession>
<evidence type="ECO:0000256" key="13">
    <source>
        <dbReference type="SAM" id="SignalP"/>
    </source>
</evidence>
<feature type="signal peptide" evidence="13">
    <location>
        <begin position="1"/>
        <end position="18"/>
    </location>
</feature>
<feature type="transmembrane region" description="Helical" evidence="11">
    <location>
        <begin position="271"/>
        <end position="292"/>
    </location>
</feature>
<comment type="subcellular location">
    <subcellularLocation>
        <location evidence="11 12">Cell membrane</location>
        <topology evidence="11 12">Multi-pass membrane protein</topology>
    </subcellularLocation>
    <subcellularLocation>
        <location evidence="1">Membrane</location>
        <topology evidence="1">Multi-pass membrane protein</topology>
    </subcellularLocation>
</comment>
<dbReference type="InterPro" id="IPR045083">
    <property type="entry name" value="ATP_synth_F0_asu_bact/mt"/>
</dbReference>
<comment type="function">
    <text evidence="11 12">Key component of the proton channel; it plays a direct role in the translocation of protons across the membrane.</text>
</comment>
<evidence type="ECO:0000256" key="5">
    <source>
        <dbReference type="ARBA" id="ARBA00022692"/>
    </source>
</evidence>
<dbReference type="CDD" id="cd00310">
    <property type="entry name" value="ATP-synt_Fo_a_6"/>
    <property type="match status" value="1"/>
</dbReference>
<keyword evidence="8 11" id="KW-0406">Ion transport</keyword>
<dbReference type="OrthoDB" id="9809130at2"/>
<dbReference type="PANTHER" id="PTHR11410:SF0">
    <property type="entry name" value="ATP SYNTHASE SUBUNIT A"/>
    <property type="match status" value="1"/>
</dbReference>
<evidence type="ECO:0000256" key="4">
    <source>
        <dbReference type="ARBA" id="ARBA00022547"/>
    </source>
</evidence>
<keyword evidence="7 11" id="KW-1133">Transmembrane helix</keyword>
<dbReference type="Pfam" id="PF00119">
    <property type="entry name" value="ATP-synt_A"/>
    <property type="match status" value="1"/>
</dbReference>
<keyword evidence="6 11" id="KW-0375">Hydrogen ion transport</keyword>
<dbReference type="PRINTS" id="PR00123">
    <property type="entry name" value="ATPASEA"/>
</dbReference>
<evidence type="ECO:0000256" key="6">
    <source>
        <dbReference type="ARBA" id="ARBA00022781"/>
    </source>
</evidence>
<dbReference type="GO" id="GO:0045259">
    <property type="term" value="C:proton-transporting ATP synthase complex"/>
    <property type="evidence" value="ECO:0007669"/>
    <property type="project" value="UniProtKB-KW"/>
</dbReference>
<keyword evidence="11" id="KW-1003">Cell membrane</keyword>
<evidence type="ECO:0000256" key="7">
    <source>
        <dbReference type="ARBA" id="ARBA00022989"/>
    </source>
</evidence>
<feature type="transmembrane region" description="Helical" evidence="11">
    <location>
        <begin position="121"/>
        <end position="138"/>
    </location>
</feature>
<dbReference type="Gene3D" id="1.20.120.220">
    <property type="entry name" value="ATP synthase, F0 complex, subunit A"/>
    <property type="match status" value="1"/>
</dbReference>
<gene>
    <name evidence="11 14" type="primary">atpB</name>
    <name evidence="14" type="ORF">D7X32_41570</name>
</gene>
<evidence type="ECO:0000313" key="15">
    <source>
        <dbReference type="Proteomes" id="UP000268313"/>
    </source>
</evidence>
<evidence type="ECO:0000256" key="10">
    <source>
        <dbReference type="ARBA" id="ARBA00023310"/>
    </source>
</evidence>